<proteinExistence type="predicted"/>
<dbReference type="Proteomes" id="UP000233551">
    <property type="component" value="Unassembled WGS sequence"/>
</dbReference>
<evidence type="ECO:0000313" key="1">
    <source>
        <dbReference type="EMBL" id="PKI26260.1"/>
    </source>
</evidence>
<keyword evidence="2" id="KW-1185">Reference proteome</keyword>
<sequence>MDAGVLVTGTGALGDERWWRWVTSTGGAGDRHGRA</sequence>
<dbReference type="AlphaFoldDB" id="A0A2I0HFV1"/>
<dbReference type="EMBL" id="PGOL01033769">
    <property type="protein sequence ID" value="PKI26260.1"/>
    <property type="molecule type" value="Genomic_DNA"/>
</dbReference>
<accession>A0A2I0HFV1</accession>
<evidence type="ECO:0000313" key="2">
    <source>
        <dbReference type="Proteomes" id="UP000233551"/>
    </source>
</evidence>
<comment type="caution">
    <text evidence="1">The sequence shown here is derived from an EMBL/GenBank/DDBJ whole genome shotgun (WGS) entry which is preliminary data.</text>
</comment>
<reference evidence="1 2" key="1">
    <citation type="submission" date="2017-11" db="EMBL/GenBank/DDBJ databases">
        <title>De-novo sequencing of pomegranate (Punica granatum L.) genome.</title>
        <authorList>
            <person name="Akparov Z."/>
            <person name="Amiraslanov A."/>
            <person name="Hajiyeva S."/>
            <person name="Abbasov M."/>
            <person name="Kaur K."/>
            <person name="Hamwieh A."/>
            <person name="Solovyev V."/>
            <person name="Salamov A."/>
            <person name="Braich B."/>
            <person name="Kosarev P."/>
            <person name="Mahmoud A."/>
            <person name="Hajiyev E."/>
            <person name="Babayeva S."/>
            <person name="Izzatullayeva V."/>
            <person name="Mammadov A."/>
            <person name="Mammadov A."/>
            <person name="Sharifova S."/>
            <person name="Ojaghi J."/>
            <person name="Eynullazada K."/>
            <person name="Bayramov B."/>
            <person name="Abdulazimova A."/>
            <person name="Shahmuradov I."/>
        </authorList>
    </citation>
    <scope>NUCLEOTIDE SEQUENCE [LARGE SCALE GENOMIC DNA]</scope>
    <source>
        <strain evidence="2">cv. AG2017</strain>
        <tissue evidence="1">Leaf</tissue>
    </source>
</reference>
<organism evidence="1 2">
    <name type="scientific">Punica granatum</name>
    <name type="common">Pomegranate</name>
    <dbReference type="NCBI Taxonomy" id="22663"/>
    <lineage>
        <taxon>Eukaryota</taxon>
        <taxon>Viridiplantae</taxon>
        <taxon>Streptophyta</taxon>
        <taxon>Embryophyta</taxon>
        <taxon>Tracheophyta</taxon>
        <taxon>Spermatophyta</taxon>
        <taxon>Magnoliopsida</taxon>
        <taxon>eudicotyledons</taxon>
        <taxon>Gunneridae</taxon>
        <taxon>Pentapetalae</taxon>
        <taxon>rosids</taxon>
        <taxon>malvids</taxon>
        <taxon>Myrtales</taxon>
        <taxon>Lythraceae</taxon>
        <taxon>Punica</taxon>
    </lineage>
</organism>
<feature type="non-terminal residue" evidence="1">
    <location>
        <position position="35"/>
    </location>
</feature>
<name>A0A2I0HFV1_PUNGR</name>
<protein>
    <submittedName>
        <fullName evidence="1">Uncharacterized protein</fullName>
    </submittedName>
</protein>
<gene>
    <name evidence="1" type="ORF">CRG98_049051</name>
</gene>